<dbReference type="SMART" id="SM00249">
    <property type="entry name" value="PHD"/>
    <property type="match status" value="1"/>
</dbReference>
<organism evidence="13 14">
    <name type="scientific">Cyclotella cryptica</name>
    <dbReference type="NCBI Taxonomy" id="29204"/>
    <lineage>
        <taxon>Eukaryota</taxon>
        <taxon>Sar</taxon>
        <taxon>Stramenopiles</taxon>
        <taxon>Ochrophyta</taxon>
        <taxon>Bacillariophyta</taxon>
        <taxon>Coscinodiscophyceae</taxon>
        <taxon>Thalassiosirophycidae</taxon>
        <taxon>Stephanodiscales</taxon>
        <taxon>Stephanodiscaceae</taxon>
        <taxon>Cyclotella</taxon>
    </lineage>
</organism>
<evidence type="ECO:0000256" key="10">
    <source>
        <dbReference type="RuleBase" id="RU364107"/>
    </source>
</evidence>
<feature type="compositionally biased region" description="Polar residues" evidence="11">
    <location>
        <begin position="1"/>
        <end position="12"/>
    </location>
</feature>
<feature type="compositionally biased region" description="Polar residues" evidence="11">
    <location>
        <begin position="90"/>
        <end position="99"/>
    </location>
</feature>
<dbReference type="Pfam" id="PF12830">
    <property type="entry name" value="Nipped-B_C"/>
    <property type="match status" value="1"/>
</dbReference>
<keyword evidence="6" id="KW-0862">Zinc</keyword>
<feature type="compositionally biased region" description="Basic and acidic residues" evidence="11">
    <location>
        <begin position="101"/>
        <end position="110"/>
    </location>
</feature>
<evidence type="ECO:0000256" key="1">
    <source>
        <dbReference type="ARBA" id="ARBA00004123"/>
    </source>
</evidence>
<dbReference type="InterPro" id="IPR026003">
    <property type="entry name" value="Cohesin_HEAT"/>
</dbReference>
<dbReference type="SUPFAM" id="SSF48371">
    <property type="entry name" value="ARM repeat"/>
    <property type="match status" value="1"/>
</dbReference>
<dbReference type="PROSITE" id="PS50016">
    <property type="entry name" value="ZF_PHD_2"/>
    <property type="match status" value="1"/>
</dbReference>
<dbReference type="GO" id="GO:0008270">
    <property type="term" value="F:zinc ion binding"/>
    <property type="evidence" value="ECO:0007669"/>
    <property type="project" value="UniProtKB-KW"/>
</dbReference>
<evidence type="ECO:0000256" key="5">
    <source>
        <dbReference type="ARBA" id="ARBA00022771"/>
    </source>
</evidence>
<evidence type="ECO:0000256" key="11">
    <source>
        <dbReference type="SAM" id="MobiDB-lite"/>
    </source>
</evidence>
<evidence type="ECO:0000256" key="6">
    <source>
        <dbReference type="ARBA" id="ARBA00022833"/>
    </source>
</evidence>
<feature type="compositionally biased region" description="Basic and acidic residues" evidence="11">
    <location>
        <begin position="68"/>
        <end position="89"/>
    </location>
</feature>
<feature type="region of interest" description="Disordered" evidence="11">
    <location>
        <begin position="305"/>
        <end position="357"/>
    </location>
</feature>
<dbReference type="Proteomes" id="UP001516023">
    <property type="component" value="Unassembled WGS sequence"/>
</dbReference>
<evidence type="ECO:0000256" key="8">
    <source>
        <dbReference type="ARBA" id="ARBA00023306"/>
    </source>
</evidence>
<evidence type="ECO:0000313" key="14">
    <source>
        <dbReference type="Proteomes" id="UP001516023"/>
    </source>
</evidence>
<feature type="compositionally biased region" description="Polar residues" evidence="11">
    <location>
        <begin position="20"/>
        <end position="32"/>
    </location>
</feature>
<dbReference type="Gene3D" id="3.30.40.10">
    <property type="entry name" value="Zinc/RING finger domain, C3HC4 (zinc finger)"/>
    <property type="match status" value="1"/>
</dbReference>
<evidence type="ECO:0000259" key="12">
    <source>
        <dbReference type="PROSITE" id="PS50016"/>
    </source>
</evidence>
<dbReference type="InterPro" id="IPR033031">
    <property type="entry name" value="Scc2/Nipped-B"/>
</dbReference>
<evidence type="ECO:0000256" key="3">
    <source>
        <dbReference type="ARBA" id="ARBA00022723"/>
    </source>
</evidence>
<dbReference type="InterPro" id="IPR016024">
    <property type="entry name" value="ARM-type_fold"/>
</dbReference>
<reference evidence="13 14" key="1">
    <citation type="journal article" date="2020" name="G3 (Bethesda)">
        <title>Improved Reference Genome for Cyclotella cryptica CCMP332, a Model for Cell Wall Morphogenesis, Salinity Adaptation, and Lipid Production in Diatoms (Bacillariophyta).</title>
        <authorList>
            <person name="Roberts W.R."/>
            <person name="Downey K.M."/>
            <person name="Ruck E.C."/>
            <person name="Traller J.C."/>
            <person name="Alverson A.J."/>
        </authorList>
    </citation>
    <scope>NUCLEOTIDE SEQUENCE [LARGE SCALE GENOMIC DNA]</scope>
    <source>
        <strain evidence="13 14">CCMP332</strain>
    </source>
</reference>
<keyword evidence="3" id="KW-0479">Metal-binding</keyword>
<dbReference type="PROSITE" id="PS01359">
    <property type="entry name" value="ZF_PHD_1"/>
    <property type="match status" value="1"/>
</dbReference>
<proteinExistence type="inferred from homology"/>
<evidence type="ECO:0000256" key="7">
    <source>
        <dbReference type="ARBA" id="ARBA00023242"/>
    </source>
</evidence>
<keyword evidence="7 10" id="KW-0539">Nucleus</keyword>
<dbReference type="SUPFAM" id="SSF57903">
    <property type="entry name" value="FYVE/PHD zinc finger"/>
    <property type="match status" value="1"/>
</dbReference>
<dbReference type="GO" id="GO:0005634">
    <property type="term" value="C:nucleus"/>
    <property type="evidence" value="ECO:0007669"/>
    <property type="project" value="UniProtKB-SubCell"/>
</dbReference>
<feature type="region of interest" description="Disordered" evidence="11">
    <location>
        <begin position="531"/>
        <end position="553"/>
    </location>
</feature>
<protein>
    <recommendedName>
        <fullName evidence="10">Sister chromatid cohesion protein</fullName>
    </recommendedName>
</protein>
<dbReference type="Pfam" id="PF20826">
    <property type="entry name" value="PHD_5"/>
    <property type="match status" value="1"/>
</dbReference>
<name>A0ABD3QL65_9STRA</name>
<comment type="subcellular location">
    <subcellularLocation>
        <location evidence="1 10">Nucleus</location>
    </subcellularLocation>
</comment>
<feature type="region of interest" description="Disordered" evidence="11">
    <location>
        <begin position="1"/>
        <end position="32"/>
    </location>
</feature>
<feature type="region of interest" description="Disordered" evidence="11">
    <location>
        <begin position="1799"/>
        <end position="1839"/>
    </location>
</feature>
<dbReference type="InterPro" id="IPR024986">
    <property type="entry name" value="Nipped-B_C"/>
</dbReference>
<dbReference type="InterPro" id="IPR019787">
    <property type="entry name" value="Znf_PHD-finger"/>
</dbReference>
<feature type="compositionally biased region" description="Acidic residues" evidence="11">
    <location>
        <begin position="531"/>
        <end position="542"/>
    </location>
</feature>
<gene>
    <name evidence="13" type="ORF">HJC23_001679</name>
</gene>
<comment type="similarity">
    <text evidence="2 10">Belongs to the SCC2/Nipped-B family.</text>
</comment>
<dbReference type="InterPro" id="IPR001965">
    <property type="entry name" value="Znf_PHD"/>
</dbReference>
<evidence type="ECO:0000256" key="2">
    <source>
        <dbReference type="ARBA" id="ARBA00009252"/>
    </source>
</evidence>
<dbReference type="InterPro" id="IPR013083">
    <property type="entry name" value="Znf_RING/FYVE/PHD"/>
</dbReference>
<feature type="compositionally biased region" description="Polar residues" evidence="11">
    <location>
        <begin position="1827"/>
        <end position="1839"/>
    </location>
</feature>
<keyword evidence="4 10" id="KW-0677">Repeat</keyword>
<evidence type="ECO:0000313" key="13">
    <source>
        <dbReference type="EMBL" id="KAL3800842.1"/>
    </source>
</evidence>
<dbReference type="Pfam" id="PF12765">
    <property type="entry name" value="Cohesin_HEAT"/>
    <property type="match status" value="1"/>
</dbReference>
<dbReference type="InterPro" id="IPR011011">
    <property type="entry name" value="Znf_FYVE_PHD"/>
</dbReference>
<sequence>MNVIDKSSSTFDPSEGGERVTTSAAPGGSQQQIPHFPLALAVAPHAVPSPVEPSSTPDIPFSSAMTKSKNDAKGKKSRFKIESNNDRNEITINDNTKSKTPPKENSDVDPRMSNFATIVERIVNAAESREASSRESSLAHGTKNSTEIRNGCVPFTAMELSQLSLLRPEGWSTLDPDLVVSLTSMLQVHVAAGIGIDMVSEGRSVVLRGMEVGGGPVISVQQWMMQTTKYSGPNSVPLGSLGEAKLEPGAGYRRLQILGGSLEAASILLSIMACRGIDRRVVEDDAIERCVDLIKNHMQKHVIPSLSNTGHLGAPMPDSADGESEEYGEQEAPSIEDVTSPKPPKKKRKTHTPDRNDLSKSMKTVYIPILSTIGLFGTILERADAFVVTNEMDDRLLFTLSSAALSTLTIDASSFVRADTTSLTGTVQVSSMNLVVSIFRRYPRHRSIIIEDLFPLMLKLPTSKRSLRTFPVKRCGCFQANVAANVKTDVISSFGVDDTGYIQPICALMLLCVQSCVTMPFQSDDILQQCEADEEDQEEEDSGKDQEKHNSKANNTSGLDGCVAVCNQITAQLVLRCSRKGIEGGASEFRPVLHNLIDDLLLVRNQPEYPAAEMLLLYLSSRLGNDLLRASSAPKNAQVEATYLSTAMDAFGKITSAVASCLLQCRENPFRQLPETLSPGEFEPREEVNRCFCGRDNLDTFMVDCDRCHSWFHGSCIGITKDTVPELWFCDDCKLQTAISDQARVFARGIGKSSSLTNFDHSHAIRQLLLNHLTQNVELSASPQAKAAREFMIATWVKNLTLAKAHPDKSTGTFDLDLVRSHVIAQWALETVQQNDTKRFQLSTDGLKRITNSLVATSDLSTSMPKLVGVLLRLMSDAMASLRKLSVRAILQVVNVDPSLMTNPLVRKEVSRCFHDPAISVREAAVSLVGDYVIQTPSLASAFHAPLLERIADRGVSVRKRIVKIFRDILLANPTYRGRATAMNCMLQRLADRKEDDGVRDLIFDSFHTLWFDSEAFNASVANLSATASVTTSKMPQAGVKAELYCREAAEQMVEVVTVSGSAEELTCLVKGLLFGCGDGEKDKKVMERKRRQDDALNQCKNLVSSLFEILLRFEEMRSNDRDDGKELVAILSTLGVFSQAYPEILVSHIDTIVPYLKGDNGAKRYEAQIVRNVSSIISRTAPNFTLEELVRLTKGELPADLVNIAYKFPSEAVSSAIEALCKLANHHHATPESVQQKKLHNLSVQFYSYLLKTADATDATANKKSVKDNVKRALSGLGSVCRFFVCKDSADHHSIDPNIFSIVTETSQLRFAENALSNACFSIFLKYLNKDDEATKCLALRAMTGVFISRPRVVLAAEQMGIISDVMSEKAPTSVQLETLKCWRDVLLAEETRIESGEARAKMAGQKNITVSKRIAGDQDGDSCISGSVLTRHASRLYEMTLSKEEKIRHMIVELIGHLLRQGLINPMETVPYLLAMQGDIKSPSTRSLALKLLINEGEKRPDMLNQRIQAGIKRAFNFQQIVYPHDDEKDTLQVTALLENKCEGDRVRIETIFDEVIKESSIRNKKAQRQGLYKSIIGMFEKEAFHESSLMKMNTLKHYKTDRLRLLAFASQILAHLPYNCTADPLFIVYHTSCITALEGNELLVRFAELLGNDVCDPNASEDELEKTAKLKDPKNSAFISRLRSDANFDVVEFGVLCEKACGLNLLLNLKNFLRKAYNLSEARIAEYLPSEKERINERGIYISEGASKFCAHVAPIFEPLSRANNSYSIDWNTAIRTYALFRNLMREGDLESNMLHFDEGNTKRGTKRKRCDLKIESSPGPPVASSQLHSQEVSPD</sequence>
<feature type="domain" description="PHD-type" evidence="12">
    <location>
        <begin position="688"/>
        <end position="736"/>
    </location>
</feature>
<keyword evidence="14" id="KW-1185">Reference proteome</keyword>
<comment type="caution">
    <text evidence="13">The sequence shown here is derived from an EMBL/GenBank/DDBJ whole genome shotgun (WGS) entry which is preliminary data.</text>
</comment>
<feature type="region of interest" description="Disordered" evidence="11">
    <location>
        <begin position="47"/>
        <end position="110"/>
    </location>
</feature>
<accession>A0ABD3QL65</accession>
<keyword evidence="8 10" id="KW-0131">Cell cycle</keyword>
<feature type="compositionally biased region" description="Acidic residues" evidence="11">
    <location>
        <begin position="320"/>
        <end position="329"/>
    </location>
</feature>
<dbReference type="PANTHER" id="PTHR21704:SF18">
    <property type="entry name" value="NIPPED-B-LIKE PROTEIN"/>
    <property type="match status" value="1"/>
</dbReference>
<dbReference type="Gene3D" id="1.25.10.10">
    <property type="entry name" value="Leucine-rich Repeat Variant"/>
    <property type="match status" value="1"/>
</dbReference>
<evidence type="ECO:0000256" key="9">
    <source>
        <dbReference type="PROSITE-ProRule" id="PRU00146"/>
    </source>
</evidence>
<keyword evidence="5 9" id="KW-0863">Zinc-finger</keyword>
<evidence type="ECO:0000256" key="4">
    <source>
        <dbReference type="ARBA" id="ARBA00022737"/>
    </source>
</evidence>
<dbReference type="PANTHER" id="PTHR21704">
    <property type="entry name" value="NIPPED-B-LIKE PROTEIN DELANGIN SCC2-RELATED"/>
    <property type="match status" value="1"/>
</dbReference>
<dbReference type="InterPro" id="IPR019786">
    <property type="entry name" value="Zinc_finger_PHD-type_CS"/>
</dbReference>
<feature type="region of interest" description="Disordered" evidence="11">
    <location>
        <begin position="126"/>
        <end position="145"/>
    </location>
</feature>
<dbReference type="EMBL" id="JABMIG020000030">
    <property type="protein sequence ID" value="KAL3800842.1"/>
    <property type="molecule type" value="Genomic_DNA"/>
</dbReference>
<dbReference type="InterPro" id="IPR011989">
    <property type="entry name" value="ARM-like"/>
</dbReference>